<dbReference type="OrthoDB" id="9761577at2"/>
<dbReference type="AlphaFoldDB" id="A0A3G8ZLC7"/>
<dbReference type="NCBIfam" id="TIGR02401">
    <property type="entry name" value="trehalose_TreY"/>
    <property type="match status" value="1"/>
</dbReference>
<dbReference type="GO" id="GO:0047470">
    <property type="term" value="F:(1,4)-alpha-D-glucan 1-alpha-D-glucosylmutase activity"/>
    <property type="evidence" value="ECO:0007669"/>
    <property type="project" value="TreeGrafter"/>
</dbReference>
<dbReference type="GO" id="GO:0005992">
    <property type="term" value="P:trehalose biosynthetic process"/>
    <property type="evidence" value="ECO:0007669"/>
    <property type="project" value="TreeGrafter"/>
</dbReference>
<protein>
    <submittedName>
        <fullName evidence="2">Malto-oligosyltrehalose synthase</fullName>
    </submittedName>
</protein>
<dbReference type="PANTHER" id="PTHR10357">
    <property type="entry name" value="ALPHA-AMYLASE FAMILY MEMBER"/>
    <property type="match status" value="1"/>
</dbReference>
<dbReference type="SMART" id="SM00642">
    <property type="entry name" value="Aamy"/>
    <property type="match status" value="1"/>
</dbReference>
<gene>
    <name evidence="2" type="primary">treY</name>
    <name evidence="2" type="ORF">EH165_07180</name>
</gene>
<dbReference type="Gene3D" id="1.10.150.200">
    <property type="entry name" value="Maltooligosyl trehalose synthase, domain 3"/>
    <property type="match status" value="1"/>
</dbReference>
<evidence type="ECO:0000313" key="2">
    <source>
        <dbReference type="EMBL" id="AZI57958.1"/>
    </source>
</evidence>
<dbReference type="RefSeq" id="WP_124798850.1">
    <property type="nucleotide sequence ID" value="NZ_CP034170.1"/>
</dbReference>
<evidence type="ECO:0000313" key="3">
    <source>
        <dbReference type="Proteomes" id="UP000268084"/>
    </source>
</evidence>
<dbReference type="InterPro" id="IPR017853">
    <property type="entry name" value="GH"/>
</dbReference>
<accession>A0A3G8ZLC7</accession>
<dbReference type="Gene3D" id="3.30.1590.10">
    <property type="entry name" value="Maltooligosyl trehalose synthase, domain 2"/>
    <property type="match status" value="1"/>
</dbReference>
<dbReference type="InterPro" id="IPR013797">
    <property type="entry name" value="Maltooligo_trehalose_synth_4"/>
</dbReference>
<dbReference type="InterPro" id="IPR012767">
    <property type="entry name" value="Trehalose_TreY"/>
</dbReference>
<proteinExistence type="predicted"/>
<feature type="domain" description="Glycosyl hydrolase family 13 catalytic" evidence="1">
    <location>
        <begin position="11"/>
        <end position="390"/>
    </location>
</feature>
<sequence length="795" mass="87382">MRTPKSTYRLQISPRFTLQHAADHVDYLSNLGADWAYLSPVLQSERGSDHGYDVTDHSLTDEQRGGPEGLKVLSDTAHQHAMGVLVDIVPNHVGVASPAQSKWWWDLLLRGQESAYALAFDVDWDFGNGRVRVPILGDGPDELAALTISDGLLHYYDHVLPIAEGTGSGTAQQVHERQHYELVSWRRADAELNYRRFFAVSTLAGIRVEVPAVFAESHAEILRWVHSELADGLRIDHPDGLYDPAAYLDELAAATGGMYVLVEKILEGEEPLPTDWKCAGTTGYDVLALIDRVFVDEAGEAELTRVDRELRGAEADWKTLIHQTKRGIADGILRSEVVRLARLVQAHSPSIADPADALAELLTCFPVYRSYLTQPAGSGAPRRKTADAARDGADLQCALDLALLYRPDIADALHAVASLLADPTLEVSRRFQQTSGMVMAKGVEDTAFYQFTRLTSLTEVGADPDEFSIDVADFHRRQANRHAEWPASMVTLSTHDTKRSEDVRARLNVLAEIPEQWSAAVSTWRQQLADFDLVMADGPLVNLLWQAVVGAWPISRERMHAYAEKASREAGNSTNWWHPNEAFEDQMHGMLDAIFDDLAVRRTFEEVVEKLTAPGWSNSLAAKLVSITGPGVPDVYQGTELWDYSLVDPDNRRLVDYDQRRALLAKINDGFVPAVDQSGAAKMLVTASALRLRRDSPELFNSYQPLYASGSAAKHVLAFDRGGAVTVATRLPVGLQGAGGWHESVLALPEADGYLDVLTNRFFTAGVVPVPLSDLLAQYPVALLIPAEGPALDVA</sequence>
<dbReference type="EMBL" id="CP034170">
    <property type="protein sequence ID" value="AZI57958.1"/>
    <property type="molecule type" value="Genomic_DNA"/>
</dbReference>
<reference evidence="2 3" key="1">
    <citation type="submission" date="2018-11" db="EMBL/GenBank/DDBJ databases">
        <authorList>
            <person name="Da X."/>
        </authorList>
    </citation>
    <scope>NUCLEOTIDE SEQUENCE [LARGE SCALE GENOMIC DNA]</scope>
    <source>
        <strain evidence="2 3">S14-144</strain>
    </source>
</reference>
<dbReference type="Gene3D" id="3.20.20.80">
    <property type="entry name" value="Glycosidases"/>
    <property type="match status" value="1"/>
</dbReference>
<reference evidence="2 3" key="2">
    <citation type="submission" date="2018-12" db="EMBL/GenBank/DDBJ databases">
        <title>Nakamurella antarcticus sp. nov., isolated from Antarctica South Shetland Islands soil.</title>
        <authorList>
            <person name="Peng F."/>
        </authorList>
    </citation>
    <scope>NUCLEOTIDE SEQUENCE [LARGE SCALE GENOMIC DNA]</scope>
    <source>
        <strain evidence="2 3">S14-144</strain>
    </source>
</reference>
<dbReference type="InterPro" id="IPR006047">
    <property type="entry name" value="GH13_cat_dom"/>
</dbReference>
<keyword evidence="3" id="KW-1185">Reference proteome</keyword>
<dbReference type="CDD" id="cd11336">
    <property type="entry name" value="AmyAc_MTSase"/>
    <property type="match status" value="1"/>
</dbReference>
<name>A0A3G8ZLC7_9ACTN</name>
<dbReference type="Pfam" id="PF00128">
    <property type="entry name" value="Alpha-amylase"/>
    <property type="match status" value="1"/>
</dbReference>
<dbReference type="KEGG" id="nak:EH165_07180"/>
<dbReference type="Gene3D" id="1.10.10.470">
    <property type="entry name" value="Maltooligosyl trehalose synthase, domain 4"/>
    <property type="match status" value="1"/>
</dbReference>
<dbReference type="SUPFAM" id="SSF51445">
    <property type="entry name" value="(Trans)glycosidases"/>
    <property type="match status" value="1"/>
</dbReference>
<organism evidence="2 3">
    <name type="scientific">Nakamurella antarctica</name>
    <dbReference type="NCBI Taxonomy" id="1902245"/>
    <lineage>
        <taxon>Bacteria</taxon>
        <taxon>Bacillati</taxon>
        <taxon>Actinomycetota</taxon>
        <taxon>Actinomycetes</taxon>
        <taxon>Nakamurellales</taxon>
        <taxon>Nakamurellaceae</taxon>
        <taxon>Nakamurella</taxon>
    </lineage>
</organism>
<evidence type="ECO:0000259" key="1">
    <source>
        <dbReference type="SMART" id="SM00642"/>
    </source>
</evidence>
<dbReference type="GO" id="GO:0030980">
    <property type="term" value="P:alpha-glucan catabolic process"/>
    <property type="evidence" value="ECO:0007669"/>
    <property type="project" value="TreeGrafter"/>
</dbReference>
<dbReference type="PANTHER" id="PTHR10357:SF216">
    <property type="entry name" value="MALTOOLIGOSYL TREHALOSE SYNTHASE-RELATED"/>
    <property type="match status" value="1"/>
</dbReference>
<dbReference type="Proteomes" id="UP000268084">
    <property type="component" value="Chromosome"/>
</dbReference>